<dbReference type="PANTHER" id="PTHR34107:SF2">
    <property type="entry name" value="SLL0888 PROTEIN"/>
    <property type="match status" value="1"/>
</dbReference>
<dbReference type="EMBL" id="QBMP01000176">
    <property type="protein sequence ID" value="PZO51072.1"/>
    <property type="molecule type" value="Genomic_DNA"/>
</dbReference>
<reference evidence="2 3" key="2">
    <citation type="submission" date="2018-06" db="EMBL/GenBank/DDBJ databases">
        <title>Metagenomic assembly of (sub)arctic Cyanobacteria and their associated microbiome from non-axenic cultures.</title>
        <authorList>
            <person name="Baurain D."/>
        </authorList>
    </citation>
    <scope>NUCLEOTIDE SEQUENCE [LARGE SCALE GENOMIC DNA]</scope>
    <source>
        <strain evidence="2">ULC027bin1</strain>
    </source>
</reference>
<dbReference type="InterPro" id="IPR008538">
    <property type="entry name" value="Uma2"/>
</dbReference>
<feature type="domain" description="Putative restriction endonuclease" evidence="1">
    <location>
        <begin position="18"/>
        <end position="191"/>
    </location>
</feature>
<evidence type="ECO:0000259" key="1">
    <source>
        <dbReference type="Pfam" id="PF05685"/>
    </source>
</evidence>
<evidence type="ECO:0000313" key="3">
    <source>
        <dbReference type="Proteomes" id="UP000249794"/>
    </source>
</evidence>
<proteinExistence type="predicted"/>
<dbReference type="Proteomes" id="UP000249794">
    <property type="component" value="Unassembled WGS sequence"/>
</dbReference>
<dbReference type="PANTHER" id="PTHR34107">
    <property type="entry name" value="SLL0198 PROTEIN-RELATED"/>
    <property type="match status" value="1"/>
</dbReference>
<name>A0A2W4X3A8_9CYAN</name>
<gene>
    <name evidence="2" type="ORF">DCF15_15225</name>
</gene>
<dbReference type="SUPFAM" id="SSF52980">
    <property type="entry name" value="Restriction endonuclease-like"/>
    <property type="match status" value="1"/>
</dbReference>
<dbReference type="AlphaFoldDB" id="A0A2W4X3A8"/>
<protein>
    <recommendedName>
        <fullName evidence="1">Putative restriction endonuclease domain-containing protein</fullName>
    </recommendedName>
</protein>
<evidence type="ECO:0000313" key="2">
    <source>
        <dbReference type="EMBL" id="PZO51072.1"/>
    </source>
</evidence>
<accession>A0A2W4X3A8</accession>
<dbReference type="Pfam" id="PF05685">
    <property type="entry name" value="Uma2"/>
    <property type="match status" value="1"/>
</dbReference>
<dbReference type="InterPro" id="IPR012296">
    <property type="entry name" value="Nuclease_put_TT1808"/>
</dbReference>
<reference evidence="3" key="1">
    <citation type="submission" date="2018-04" db="EMBL/GenBank/DDBJ databases">
        <authorList>
            <person name="Cornet L."/>
        </authorList>
    </citation>
    <scope>NUCLEOTIDE SEQUENCE [LARGE SCALE GENOMIC DNA]</scope>
</reference>
<dbReference type="Gene3D" id="3.90.1570.10">
    <property type="entry name" value="tt1808, chain A"/>
    <property type="match status" value="1"/>
</dbReference>
<organism evidence="2 3">
    <name type="scientific">Phormidesmis priestleyi</name>
    <dbReference type="NCBI Taxonomy" id="268141"/>
    <lineage>
        <taxon>Bacteria</taxon>
        <taxon>Bacillati</taxon>
        <taxon>Cyanobacteriota</taxon>
        <taxon>Cyanophyceae</taxon>
        <taxon>Leptolyngbyales</taxon>
        <taxon>Leptolyngbyaceae</taxon>
        <taxon>Phormidesmis</taxon>
    </lineage>
</organism>
<dbReference type="InterPro" id="IPR011335">
    <property type="entry name" value="Restrct_endonuc-II-like"/>
</dbReference>
<dbReference type="CDD" id="cd06260">
    <property type="entry name" value="DUF820-like"/>
    <property type="match status" value="1"/>
</dbReference>
<sequence length="201" mass="23392">MTYTLRRYQSYQEYLNDEQLSNEQNYRLLSTGEIIEVPLENDINRLIACVLIGEILKTKGIGFIRYLCRGDKDLQVKPFGDRWVNRKPDIMVMRPEHLAIATQAILLEMPAPPFVAEVVSPGNESSDNYLRDYVWKRQQYEWWQIPEYWIIDPHRDQVSVLTLIKGTYQAVIYRGQDTMDSITFPTLSLSAEALIAGQIDD</sequence>
<comment type="caution">
    <text evidence="2">The sequence shown here is derived from an EMBL/GenBank/DDBJ whole genome shotgun (WGS) entry which is preliminary data.</text>
</comment>